<keyword evidence="3" id="KW-1003">Cell membrane</keyword>
<dbReference type="PROSITE" id="PS50928">
    <property type="entry name" value="ABC_TM1"/>
    <property type="match status" value="1"/>
</dbReference>
<dbReference type="CDD" id="cd06261">
    <property type="entry name" value="TM_PBP2"/>
    <property type="match status" value="1"/>
</dbReference>
<feature type="transmembrane region" description="Helical" evidence="7">
    <location>
        <begin position="366"/>
        <end position="385"/>
    </location>
</feature>
<dbReference type="AlphaFoldDB" id="A0A916VZY9"/>
<organism evidence="9 10">
    <name type="scientific">Pelagibacterium lentulum</name>
    <dbReference type="NCBI Taxonomy" id="2029865"/>
    <lineage>
        <taxon>Bacteria</taxon>
        <taxon>Pseudomonadati</taxon>
        <taxon>Pseudomonadota</taxon>
        <taxon>Alphaproteobacteria</taxon>
        <taxon>Hyphomicrobiales</taxon>
        <taxon>Devosiaceae</taxon>
        <taxon>Pelagibacterium</taxon>
    </lineage>
</organism>
<reference evidence="9 10" key="1">
    <citation type="journal article" date="2014" name="Int. J. Syst. Evol. Microbiol.">
        <title>Complete genome sequence of Corynebacterium casei LMG S-19264T (=DSM 44701T), isolated from a smear-ripened cheese.</title>
        <authorList>
            <consortium name="US DOE Joint Genome Institute (JGI-PGF)"/>
            <person name="Walter F."/>
            <person name="Albersmeier A."/>
            <person name="Kalinowski J."/>
            <person name="Ruckert C."/>
        </authorList>
    </citation>
    <scope>NUCLEOTIDE SEQUENCE [LARGE SCALE GENOMIC DNA]</scope>
    <source>
        <strain evidence="9 10">CGMCC 1.15896</strain>
    </source>
</reference>
<evidence type="ECO:0000313" key="10">
    <source>
        <dbReference type="Proteomes" id="UP000596977"/>
    </source>
</evidence>
<name>A0A916VZY9_9HYPH</name>
<evidence type="ECO:0000256" key="7">
    <source>
        <dbReference type="RuleBase" id="RU363032"/>
    </source>
</evidence>
<dbReference type="RefSeq" id="WP_127072315.1">
    <property type="nucleotide sequence ID" value="NZ_BMKB01000004.1"/>
</dbReference>
<sequence>MATISTPQSTVEATAARPAPSWLAKISVGKVAAQLALLLLVVIWTVPTAGLLISSVRDKSQLTISGWWTALTMSQGSGASTLPTSAEQVAEGGVYVLRGSVFPEGDNRTIIRFGTSINNPSAADAGETLDMNVGGSITLESDGSFEWVSQTPFEHDRARLFYIAGIPPTFTMENYYEVLTSSGIGRSFINSFTVTIPATVIPILIAAFAAYALAWMSFPFRGLLVALVVGLLVVPLQMSLIPLLRMYNGIANVTGGSSKTYLGIWLAHTGFGLPLAIYLLRNYMAGLPKEIMESARMDGASHFQIFTTMVLPLSFPALASFAIFQFLWVWNDLLVATVFLENRESQIVLTARLRELLGSRGDNWEILTAGAFVSIIVPLIVFFSLQRYFVRGLLAGSVKGG</sequence>
<dbReference type="SUPFAM" id="SSF161098">
    <property type="entry name" value="MetI-like"/>
    <property type="match status" value="1"/>
</dbReference>
<keyword evidence="6 7" id="KW-0472">Membrane</keyword>
<accession>A0A916VZY9</accession>
<feature type="transmembrane region" description="Helical" evidence="7">
    <location>
        <begin position="223"/>
        <end position="244"/>
    </location>
</feature>
<evidence type="ECO:0000256" key="1">
    <source>
        <dbReference type="ARBA" id="ARBA00004651"/>
    </source>
</evidence>
<comment type="similarity">
    <text evidence="7">Belongs to the binding-protein-dependent transport system permease family.</text>
</comment>
<dbReference type="Gene3D" id="1.10.3720.10">
    <property type="entry name" value="MetI-like"/>
    <property type="match status" value="1"/>
</dbReference>
<dbReference type="OrthoDB" id="9815445at2"/>
<comment type="caution">
    <text evidence="9">The sequence shown here is derived from an EMBL/GenBank/DDBJ whole genome shotgun (WGS) entry which is preliminary data.</text>
</comment>
<dbReference type="InterPro" id="IPR000515">
    <property type="entry name" value="MetI-like"/>
</dbReference>
<gene>
    <name evidence="9" type="ORF">GCM10011499_28500</name>
</gene>
<dbReference type="EMBL" id="BMKB01000004">
    <property type="protein sequence ID" value="GGA56647.1"/>
    <property type="molecule type" value="Genomic_DNA"/>
</dbReference>
<feature type="domain" description="ABC transmembrane type-1" evidence="8">
    <location>
        <begin position="188"/>
        <end position="385"/>
    </location>
</feature>
<dbReference type="GO" id="GO:0055085">
    <property type="term" value="P:transmembrane transport"/>
    <property type="evidence" value="ECO:0007669"/>
    <property type="project" value="InterPro"/>
</dbReference>
<keyword evidence="2 7" id="KW-0813">Transport</keyword>
<evidence type="ECO:0000256" key="6">
    <source>
        <dbReference type="ARBA" id="ARBA00023136"/>
    </source>
</evidence>
<dbReference type="Pfam" id="PF00528">
    <property type="entry name" value="BPD_transp_1"/>
    <property type="match status" value="1"/>
</dbReference>
<keyword evidence="5 7" id="KW-1133">Transmembrane helix</keyword>
<feature type="transmembrane region" description="Helical" evidence="7">
    <location>
        <begin position="31"/>
        <end position="53"/>
    </location>
</feature>
<keyword evidence="4 7" id="KW-0812">Transmembrane</keyword>
<feature type="transmembrane region" description="Helical" evidence="7">
    <location>
        <begin position="264"/>
        <end position="284"/>
    </location>
</feature>
<dbReference type="Proteomes" id="UP000596977">
    <property type="component" value="Unassembled WGS sequence"/>
</dbReference>
<evidence type="ECO:0000256" key="5">
    <source>
        <dbReference type="ARBA" id="ARBA00022989"/>
    </source>
</evidence>
<keyword evidence="10" id="KW-1185">Reference proteome</keyword>
<protein>
    <submittedName>
        <fullName evidence="9">Alpha-glucoside ABC transporter permease</fullName>
    </submittedName>
</protein>
<evidence type="ECO:0000256" key="3">
    <source>
        <dbReference type="ARBA" id="ARBA00022475"/>
    </source>
</evidence>
<dbReference type="GO" id="GO:0005886">
    <property type="term" value="C:plasma membrane"/>
    <property type="evidence" value="ECO:0007669"/>
    <property type="project" value="UniProtKB-SubCell"/>
</dbReference>
<evidence type="ECO:0000313" key="9">
    <source>
        <dbReference type="EMBL" id="GGA56647.1"/>
    </source>
</evidence>
<evidence type="ECO:0000259" key="8">
    <source>
        <dbReference type="PROSITE" id="PS50928"/>
    </source>
</evidence>
<comment type="subcellular location">
    <subcellularLocation>
        <location evidence="1 7">Cell membrane</location>
        <topology evidence="1 7">Multi-pass membrane protein</topology>
    </subcellularLocation>
</comment>
<feature type="transmembrane region" description="Helical" evidence="7">
    <location>
        <begin position="305"/>
        <end position="330"/>
    </location>
</feature>
<dbReference type="PANTHER" id="PTHR43744">
    <property type="entry name" value="ABC TRANSPORTER PERMEASE PROTEIN MG189-RELATED-RELATED"/>
    <property type="match status" value="1"/>
</dbReference>
<proteinExistence type="inferred from homology"/>
<dbReference type="InterPro" id="IPR035906">
    <property type="entry name" value="MetI-like_sf"/>
</dbReference>
<evidence type="ECO:0000256" key="2">
    <source>
        <dbReference type="ARBA" id="ARBA00022448"/>
    </source>
</evidence>
<dbReference type="PANTHER" id="PTHR43744:SF4">
    <property type="entry name" value="OSMOPROTECTIVE COMPOUNDS UPTAKE PERMEASE PROTEIN GGTD"/>
    <property type="match status" value="1"/>
</dbReference>
<feature type="transmembrane region" description="Helical" evidence="7">
    <location>
        <begin position="188"/>
        <end position="211"/>
    </location>
</feature>
<evidence type="ECO:0000256" key="4">
    <source>
        <dbReference type="ARBA" id="ARBA00022692"/>
    </source>
</evidence>